<feature type="domain" description="Nop" evidence="8">
    <location>
        <begin position="216"/>
        <end position="334"/>
    </location>
</feature>
<sequence>SHSSCSKTASFAHARSSCRFTEELPGRYCEETAAAAADAIKEEPIDSRKFQQWRCTDSAAAAAAAAAQLAASAASGPVHCTRIAKLSDSEQLARVLGNRSKHSKLARSGRPAKFKGPYATRFPELETLVPSPVEYLQTVQQLGNNLCGARPSAPAPSRPYPGSSTIMVVSGDRFPLTISATTGRREAASDQELDWIMEACDMANKLLVQRERILSYVESRMQLIAPEFVCCCWRLGGSLIAGLCGLLPIFRSLAPPQAAIWFLQRHPGPPPRPSVRSAPLSLAAAPDLRSKAVRLIAAKCTLAARVDNFHQAPDGSRGRQLNMELELKFEKLTEPHRSNRCDLMGRAVVKPLTAPIDPPSKKRGGRRHRKMKERLGMTEMRKAANRIKFWRCSVGFNLVGRPQQRLECVPQAGTVENELLCQADVAALEWPDEPEHSRESGLGGPIVKSSAAFQQQLEAIVEAANSAQVDRGFDPWSRASPRVVRDCRPGQVHSRVAVGPEHCSGVGALESERSADWKVAVTGSQKKTESSRDGSACGRHTLGGALRNVSGLGHEQPGGSGVDPVAGEVQRRHPVVEGGSVDRSAEADQVLAHLQLCAKASTDGVAVVHGAVVPDEELRDAQVAVAAGGVQRRPAVDVAVFEFHAGVNQQLHRLDGGRTGGMEENLENVSPALPGRRVHGDHR</sequence>
<comment type="subcellular location">
    <subcellularLocation>
        <location evidence="1">Nucleus</location>
    </subcellularLocation>
</comment>
<dbReference type="GO" id="GO:0005687">
    <property type="term" value="C:U4 snRNP"/>
    <property type="evidence" value="ECO:0007669"/>
    <property type="project" value="TreeGrafter"/>
</dbReference>
<evidence type="ECO:0000256" key="5">
    <source>
        <dbReference type="ARBA" id="ARBA00030766"/>
    </source>
</evidence>
<evidence type="ECO:0000256" key="4">
    <source>
        <dbReference type="ARBA" id="ARBA00023274"/>
    </source>
</evidence>
<dbReference type="InterPro" id="IPR042239">
    <property type="entry name" value="Nop_C"/>
</dbReference>
<dbReference type="GO" id="GO:0000244">
    <property type="term" value="P:spliceosomal tri-snRNP complex assembly"/>
    <property type="evidence" value="ECO:0007669"/>
    <property type="project" value="InterPro"/>
</dbReference>
<dbReference type="Gene3D" id="1.10.287.4070">
    <property type="match status" value="1"/>
</dbReference>
<dbReference type="PANTHER" id="PTHR13904:SF0">
    <property type="entry name" value="U4_U6 SMALL NUCLEAR RIBONUCLEOPROTEIN PRP31"/>
    <property type="match status" value="1"/>
</dbReference>
<organism evidence="9 10">
    <name type="scientific">Macrostomum lignano</name>
    <dbReference type="NCBI Taxonomy" id="282301"/>
    <lineage>
        <taxon>Eukaryota</taxon>
        <taxon>Metazoa</taxon>
        <taxon>Spiralia</taxon>
        <taxon>Lophotrochozoa</taxon>
        <taxon>Platyhelminthes</taxon>
        <taxon>Rhabditophora</taxon>
        <taxon>Macrostomorpha</taxon>
        <taxon>Macrostomida</taxon>
        <taxon>Macrostomidae</taxon>
        <taxon>Macrostomum</taxon>
    </lineage>
</organism>
<evidence type="ECO:0000313" key="10">
    <source>
        <dbReference type="WBParaSite" id="snap_masked-unitig_30733-processed-gene-0.2-mRNA-1"/>
    </source>
</evidence>
<keyword evidence="9" id="KW-1185">Reference proteome</keyword>
<evidence type="ECO:0000256" key="7">
    <source>
        <dbReference type="SAM" id="MobiDB-lite"/>
    </source>
</evidence>
<dbReference type="GO" id="GO:0046540">
    <property type="term" value="C:U4/U6 x U5 tri-snRNP complex"/>
    <property type="evidence" value="ECO:0007669"/>
    <property type="project" value="InterPro"/>
</dbReference>
<dbReference type="InterPro" id="IPR019175">
    <property type="entry name" value="Prp31_C"/>
</dbReference>
<dbReference type="SUPFAM" id="SSF89124">
    <property type="entry name" value="Nop domain"/>
    <property type="match status" value="1"/>
</dbReference>
<dbReference type="PROSITE" id="PS51358">
    <property type="entry name" value="NOP"/>
    <property type="match status" value="1"/>
</dbReference>
<dbReference type="AlphaFoldDB" id="A0A1I8JQ39"/>
<dbReference type="InterPro" id="IPR027105">
    <property type="entry name" value="Prp31"/>
</dbReference>
<evidence type="ECO:0000313" key="9">
    <source>
        <dbReference type="Proteomes" id="UP000095280"/>
    </source>
</evidence>
<comment type="function">
    <text evidence="6">Involved in pre-mRNA splicing as component of the spliceosome. Required for the assembly of the U4/U5/U6 tri-snRNP complex, one of the building blocks of the spliceosome.</text>
</comment>
<evidence type="ECO:0000256" key="3">
    <source>
        <dbReference type="ARBA" id="ARBA00023242"/>
    </source>
</evidence>
<evidence type="ECO:0000256" key="6">
    <source>
        <dbReference type="ARBA" id="ARBA00045397"/>
    </source>
</evidence>
<dbReference type="GO" id="GO:0071011">
    <property type="term" value="C:precatalytic spliceosome"/>
    <property type="evidence" value="ECO:0007669"/>
    <property type="project" value="TreeGrafter"/>
</dbReference>
<keyword evidence="3" id="KW-0539">Nucleus</keyword>
<dbReference type="PANTHER" id="PTHR13904">
    <property type="entry name" value="PRE-MRNA SPLICING FACTOR PRP31"/>
    <property type="match status" value="1"/>
</dbReference>
<dbReference type="Pfam" id="PF09785">
    <property type="entry name" value="Prp31_C"/>
    <property type="match status" value="1"/>
</dbReference>
<feature type="region of interest" description="Disordered" evidence="7">
    <location>
        <begin position="655"/>
        <end position="683"/>
    </location>
</feature>
<dbReference type="Proteomes" id="UP000095280">
    <property type="component" value="Unplaced"/>
</dbReference>
<dbReference type="InterPro" id="IPR002687">
    <property type="entry name" value="Nop_dom"/>
</dbReference>
<evidence type="ECO:0000259" key="8">
    <source>
        <dbReference type="PROSITE" id="PS51358"/>
    </source>
</evidence>
<keyword evidence="4" id="KW-0687">Ribonucleoprotein</keyword>
<protein>
    <recommendedName>
        <fullName evidence="2">U4/U6 small nuclear ribonucleoprotein Prp31</fullName>
    </recommendedName>
    <alternativeName>
        <fullName evidence="5">Pre-mRNA-processing factor 31</fullName>
    </alternativeName>
</protein>
<dbReference type="InterPro" id="IPR036070">
    <property type="entry name" value="Nop_dom_sf"/>
</dbReference>
<evidence type="ECO:0000256" key="2">
    <source>
        <dbReference type="ARBA" id="ARBA00013538"/>
    </source>
</evidence>
<name>A0A1I8JQ39_9PLAT</name>
<dbReference type="Pfam" id="PF01798">
    <property type="entry name" value="Nop"/>
    <property type="match status" value="2"/>
</dbReference>
<proteinExistence type="predicted"/>
<reference evidence="10" key="1">
    <citation type="submission" date="2016-11" db="UniProtKB">
        <authorList>
            <consortium name="WormBaseParasite"/>
        </authorList>
    </citation>
    <scope>IDENTIFICATION</scope>
</reference>
<accession>A0A1I8JQ39</accession>
<evidence type="ECO:0000256" key="1">
    <source>
        <dbReference type="ARBA" id="ARBA00004123"/>
    </source>
</evidence>
<dbReference type="Gene3D" id="1.10.246.90">
    <property type="entry name" value="Nop domain"/>
    <property type="match status" value="1"/>
</dbReference>
<dbReference type="WBParaSite" id="snap_masked-unitig_30733-processed-gene-0.2-mRNA-1">
    <property type="protein sequence ID" value="snap_masked-unitig_30733-processed-gene-0.2-mRNA-1"/>
    <property type="gene ID" value="snap_masked-unitig_30733-processed-gene-0.2"/>
</dbReference>